<dbReference type="InterPro" id="IPR041315">
    <property type="entry name" value="PlcR_TPR"/>
</dbReference>
<feature type="domain" description="HTH cro/C1-type" evidence="2">
    <location>
        <begin position="9"/>
        <end position="62"/>
    </location>
</feature>
<name>A0ABS2SRZ1_9BACI</name>
<evidence type="ECO:0000256" key="1">
    <source>
        <dbReference type="SAM" id="Coils"/>
    </source>
</evidence>
<dbReference type="PROSITE" id="PS50943">
    <property type="entry name" value="HTH_CROC1"/>
    <property type="match status" value="1"/>
</dbReference>
<keyword evidence="1" id="KW-0175">Coiled coil</keyword>
<dbReference type="SUPFAM" id="SSF48452">
    <property type="entry name" value="TPR-like"/>
    <property type="match status" value="1"/>
</dbReference>
<feature type="coiled-coil region" evidence="1">
    <location>
        <begin position="123"/>
        <end position="157"/>
    </location>
</feature>
<reference evidence="3" key="1">
    <citation type="submission" date="2021-01" db="EMBL/GenBank/DDBJ databases">
        <title>Genomic Encyclopedia of Type Strains, Phase IV (KMG-IV): sequencing the most valuable type-strain genomes for metagenomic binning, comparative biology and taxonomic classification.</title>
        <authorList>
            <person name="Goeker M."/>
        </authorList>
    </citation>
    <scope>NUCLEOTIDE SEQUENCE</scope>
    <source>
        <strain evidence="3">DSM 21943</strain>
    </source>
</reference>
<dbReference type="EMBL" id="JAFBCV010000003">
    <property type="protein sequence ID" value="MBM7838277.1"/>
    <property type="molecule type" value="Genomic_DNA"/>
</dbReference>
<comment type="caution">
    <text evidence="3">The sequence shown here is derived from an EMBL/GenBank/DDBJ whole genome shotgun (WGS) entry which is preliminary data.</text>
</comment>
<organism evidence="3 4">
    <name type="scientific">Shouchella xiaoxiensis</name>
    <dbReference type="NCBI Taxonomy" id="766895"/>
    <lineage>
        <taxon>Bacteria</taxon>
        <taxon>Bacillati</taxon>
        <taxon>Bacillota</taxon>
        <taxon>Bacilli</taxon>
        <taxon>Bacillales</taxon>
        <taxon>Bacillaceae</taxon>
        <taxon>Shouchella</taxon>
    </lineage>
</organism>
<dbReference type="InterPro" id="IPR053163">
    <property type="entry name" value="HTH-type_regulator_Rgg"/>
</dbReference>
<dbReference type="InterPro" id="IPR011990">
    <property type="entry name" value="TPR-like_helical_dom_sf"/>
</dbReference>
<dbReference type="Proteomes" id="UP001179280">
    <property type="component" value="Unassembled WGS sequence"/>
</dbReference>
<dbReference type="InterPro" id="IPR010982">
    <property type="entry name" value="Lambda_DNA-bd_dom_sf"/>
</dbReference>
<protein>
    <submittedName>
        <fullName evidence="3">Transcriptional regulator with XRE-family HTH domain</fullName>
    </submittedName>
</protein>
<dbReference type="PANTHER" id="PTHR37038">
    <property type="entry name" value="TRANSCRIPTIONAL REGULATOR-RELATED"/>
    <property type="match status" value="1"/>
</dbReference>
<dbReference type="PANTHER" id="PTHR37038:SF14">
    <property type="entry name" value="TRANSCRIPTIONAL ACTIVATOR"/>
    <property type="match status" value="1"/>
</dbReference>
<sequence>MKDEIAKRVQRLRKDAAMTQMELSRGICTQAQISNIEKGHLNPSSLTLFQISQKLNVDMNYFFVHSDANQFTQLENRMNAIRACVHAGDYPEVRLRLRQEFNLDKDALDQSKPFVLWHEGLSLFHLDKNIDQALNKLEEALERSKDEEKIAKEIELKIREDISALLLEVSKVEEAYSSYLHLNHLIDSRSNHQTNERMRIRTYLGLARCTYKMAHFHDAIIFSERGVAVSVGNQLIAHLGDLLETHGNSLIQLKKTDEGVNKLNKAKVLFELENKQKKLKVVKKILDKIERHANS</sequence>
<dbReference type="Pfam" id="PF18768">
    <property type="entry name" value="RNPP_C"/>
    <property type="match status" value="1"/>
</dbReference>
<accession>A0ABS2SRZ1</accession>
<dbReference type="Pfam" id="PF01381">
    <property type="entry name" value="HTH_3"/>
    <property type="match status" value="1"/>
</dbReference>
<dbReference type="RefSeq" id="WP_204465407.1">
    <property type="nucleotide sequence ID" value="NZ_JAFBCV010000003.1"/>
</dbReference>
<keyword evidence="4" id="KW-1185">Reference proteome</keyword>
<evidence type="ECO:0000313" key="4">
    <source>
        <dbReference type="Proteomes" id="UP001179280"/>
    </source>
</evidence>
<evidence type="ECO:0000313" key="3">
    <source>
        <dbReference type="EMBL" id="MBM7838277.1"/>
    </source>
</evidence>
<dbReference type="SUPFAM" id="SSF47413">
    <property type="entry name" value="lambda repressor-like DNA-binding domains"/>
    <property type="match status" value="1"/>
</dbReference>
<dbReference type="CDD" id="cd00093">
    <property type="entry name" value="HTH_XRE"/>
    <property type="match status" value="1"/>
</dbReference>
<dbReference type="Gene3D" id="1.25.40.10">
    <property type="entry name" value="Tetratricopeptide repeat domain"/>
    <property type="match status" value="1"/>
</dbReference>
<gene>
    <name evidence="3" type="ORF">JOC54_001508</name>
</gene>
<proteinExistence type="predicted"/>
<evidence type="ECO:0000259" key="2">
    <source>
        <dbReference type="PROSITE" id="PS50943"/>
    </source>
</evidence>
<dbReference type="InterPro" id="IPR001387">
    <property type="entry name" value="Cro/C1-type_HTH"/>
</dbReference>
<dbReference type="SMART" id="SM00530">
    <property type="entry name" value="HTH_XRE"/>
    <property type="match status" value="1"/>
</dbReference>